<feature type="repeat" description="TPR" evidence="1">
    <location>
        <begin position="250"/>
        <end position="283"/>
    </location>
</feature>
<dbReference type="InterPro" id="IPR052630">
    <property type="entry name" value="TTC17"/>
</dbReference>
<keyword evidence="2" id="KW-0812">Transmembrane</keyword>
<dbReference type="SMART" id="SM00028">
    <property type="entry name" value="TPR"/>
    <property type="match status" value="3"/>
</dbReference>
<dbReference type="OrthoDB" id="79426at2759"/>
<keyword evidence="2" id="KW-1133">Transmembrane helix</keyword>
<evidence type="ECO:0000256" key="2">
    <source>
        <dbReference type="SAM" id="Phobius"/>
    </source>
</evidence>
<dbReference type="Pfam" id="PF13181">
    <property type="entry name" value="TPR_8"/>
    <property type="match status" value="1"/>
</dbReference>
<protein>
    <recommendedName>
        <fullName evidence="5">Tetratricopeptide repeat protein 17</fullName>
    </recommendedName>
</protein>
<feature type="transmembrane region" description="Helical" evidence="2">
    <location>
        <begin position="303"/>
        <end position="325"/>
    </location>
</feature>
<proteinExistence type="predicted"/>
<name>A0A914BR44_PATMI</name>
<dbReference type="PROSITE" id="PS50005">
    <property type="entry name" value="TPR"/>
    <property type="match status" value="2"/>
</dbReference>
<sequence length="368" mass="40927">MTFDTPNLTYMALYLVGASMVASTPRSATHWKLQKGADGVVLVQPSLAEDAAKVASEDPVLTILTQQKNYDEFNSDEDGNGGDGLHQEGECVSCEKMAGMERPKFQQVKNKNLDPLECTKHVNKTAYDSLSGIIDRAKHPSIPEPEVALIFKRSDSDQVDMSALETSLRDRITETPSSLAVLNQVGNFWRIKGNTLLAIECFRKALSISPTNPDILLNLARVLFNMQRLPDALFLTQKSLQHKGADQNAWLQHFTLGEVHKAMGNYQEAGAFFRLSLDLNPTFQPAEAHLRELEQPFTAATNATLYTILIIGVLIFGVCVVLYYVTEAYLKDSGNQHPRRSPKLAVPWDRVRFPIPPRLVKNKRGGTC</sequence>
<reference evidence="3" key="1">
    <citation type="submission" date="2022-11" db="UniProtKB">
        <authorList>
            <consortium name="EnsemblMetazoa"/>
        </authorList>
    </citation>
    <scope>IDENTIFICATION</scope>
</reference>
<dbReference type="InterPro" id="IPR011990">
    <property type="entry name" value="TPR-like_helical_dom_sf"/>
</dbReference>
<dbReference type="InterPro" id="IPR019734">
    <property type="entry name" value="TPR_rpt"/>
</dbReference>
<keyword evidence="4" id="KW-1185">Reference proteome</keyword>
<dbReference type="PANTHER" id="PTHR16091:SF3">
    <property type="entry name" value="TETRATRICOPEPTIDE REPEAT PROTEIN 17"/>
    <property type="match status" value="1"/>
</dbReference>
<evidence type="ECO:0008006" key="5">
    <source>
        <dbReference type="Google" id="ProtNLM"/>
    </source>
</evidence>
<dbReference type="OMA" id="CQECKGF"/>
<dbReference type="GO" id="GO:0005737">
    <property type="term" value="C:cytoplasm"/>
    <property type="evidence" value="ECO:0007669"/>
    <property type="project" value="TreeGrafter"/>
</dbReference>
<dbReference type="Pfam" id="PF14559">
    <property type="entry name" value="TPR_19"/>
    <property type="match status" value="1"/>
</dbReference>
<dbReference type="AlphaFoldDB" id="A0A914BR44"/>
<evidence type="ECO:0000256" key="1">
    <source>
        <dbReference type="PROSITE-ProRule" id="PRU00339"/>
    </source>
</evidence>
<dbReference type="PANTHER" id="PTHR16091">
    <property type="entry name" value="TTC17 PROTEIN"/>
    <property type="match status" value="1"/>
</dbReference>
<evidence type="ECO:0000313" key="3">
    <source>
        <dbReference type="EnsemblMetazoa" id="XP_038078435.1"/>
    </source>
</evidence>
<dbReference type="GeneID" id="119745865"/>
<keyword evidence="2" id="KW-0472">Membrane</keyword>
<dbReference type="GO" id="GO:0015629">
    <property type="term" value="C:actin cytoskeleton"/>
    <property type="evidence" value="ECO:0007669"/>
    <property type="project" value="TreeGrafter"/>
</dbReference>
<dbReference type="RefSeq" id="XP_038078435.1">
    <property type="nucleotide sequence ID" value="XM_038222507.1"/>
</dbReference>
<evidence type="ECO:0000313" key="4">
    <source>
        <dbReference type="Proteomes" id="UP000887568"/>
    </source>
</evidence>
<accession>A0A914BR44</accession>
<dbReference type="GO" id="GO:0030041">
    <property type="term" value="P:actin filament polymerization"/>
    <property type="evidence" value="ECO:0007669"/>
    <property type="project" value="TreeGrafter"/>
</dbReference>
<dbReference type="Proteomes" id="UP000887568">
    <property type="component" value="Unplaced"/>
</dbReference>
<feature type="repeat" description="TPR" evidence="1">
    <location>
        <begin position="179"/>
        <end position="212"/>
    </location>
</feature>
<dbReference type="SUPFAM" id="SSF48452">
    <property type="entry name" value="TPR-like"/>
    <property type="match status" value="1"/>
</dbReference>
<keyword evidence="1" id="KW-0802">TPR repeat</keyword>
<dbReference type="Gene3D" id="1.25.40.10">
    <property type="entry name" value="Tetratricopeptide repeat domain"/>
    <property type="match status" value="1"/>
</dbReference>
<organism evidence="3 4">
    <name type="scientific">Patiria miniata</name>
    <name type="common">Bat star</name>
    <name type="synonym">Asterina miniata</name>
    <dbReference type="NCBI Taxonomy" id="46514"/>
    <lineage>
        <taxon>Eukaryota</taxon>
        <taxon>Metazoa</taxon>
        <taxon>Echinodermata</taxon>
        <taxon>Eleutherozoa</taxon>
        <taxon>Asterozoa</taxon>
        <taxon>Asteroidea</taxon>
        <taxon>Valvatacea</taxon>
        <taxon>Valvatida</taxon>
        <taxon>Asterinidae</taxon>
        <taxon>Patiria</taxon>
    </lineage>
</organism>
<dbReference type="EnsemblMetazoa" id="XM_038222507.1">
    <property type="protein sequence ID" value="XP_038078435.1"/>
    <property type="gene ID" value="LOC119745865"/>
</dbReference>